<dbReference type="SUPFAM" id="SSF109755">
    <property type="entry name" value="PhoU-like"/>
    <property type="match status" value="1"/>
</dbReference>
<reference evidence="2 3" key="1">
    <citation type="submission" date="2023-05" db="EMBL/GenBank/DDBJ databases">
        <title>A new hyperthermophilic archaea 'Ignisphaera cupida' sp. nov. and description of the family 'Ignisphaeraceae' fam. nov.</title>
        <authorList>
            <person name="Podosokorskaya O.A."/>
            <person name="Elcheninov A.G."/>
            <person name="Klukina A."/>
            <person name="Merkel A.Y."/>
        </authorList>
    </citation>
    <scope>NUCLEOTIDE SEQUENCE [LARGE SCALE GENOMIC DNA]</scope>
    <source>
        <strain evidence="2 3">4213-co</strain>
    </source>
</reference>
<feature type="domain" description="PhoU" evidence="1">
    <location>
        <begin position="144"/>
        <end position="234"/>
    </location>
</feature>
<dbReference type="Proteomes" id="UP001529235">
    <property type="component" value="Unassembled WGS sequence"/>
</dbReference>
<gene>
    <name evidence="2" type="ORF">QPL79_07090</name>
</gene>
<dbReference type="PANTHER" id="PTHR42930:SF5">
    <property type="entry name" value="PHOSPHATE UPTAKE REGULATOR, PHOU"/>
    <property type="match status" value="1"/>
</dbReference>
<dbReference type="Pfam" id="PF01895">
    <property type="entry name" value="PhoU"/>
    <property type="match status" value="1"/>
</dbReference>
<keyword evidence="3" id="KW-1185">Reference proteome</keyword>
<dbReference type="RefSeq" id="WP_285274110.1">
    <property type="nucleotide sequence ID" value="NZ_JASNVW010000004.1"/>
</dbReference>
<evidence type="ECO:0000259" key="1">
    <source>
        <dbReference type="Pfam" id="PF01895"/>
    </source>
</evidence>
<dbReference type="InterPro" id="IPR026022">
    <property type="entry name" value="PhoU_dom"/>
</dbReference>
<accession>A0ABD4Z7L1</accession>
<organism evidence="2 3">
    <name type="scientific">Ignisphaera cupida</name>
    <dbReference type="NCBI Taxonomy" id="3050454"/>
    <lineage>
        <taxon>Archaea</taxon>
        <taxon>Thermoproteota</taxon>
        <taxon>Thermoprotei</taxon>
        <taxon>Desulfurococcales</taxon>
        <taxon>Desulfurococcaceae</taxon>
        <taxon>Ignisphaera</taxon>
    </lineage>
</organism>
<dbReference type="InterPro" id="IPR038078">
    <property type="entry name" value="PhoU-like_sf"/>
</dbReference>
<dbReference type="PANTHER" id="PTHR42930">
    <property type="entry name" value="PHOSPHATE-SPECIFIC TRANSPORT SYSTEM ACCESSORY PROTEIN PHOU"/>
    <property type="match status" value="1"/>
</dbReference>
<evidence type="ECO:0000313" key="3">
    <source>
        <dbReference type="Proteomes" id="UP001529235"/>
    </source>
</evidence>
<sequence>MAVYRRRVQRIGKSTYIVSLPNSWAKKIGLEPKMNVVMEVLPDLSLRIYVPYKQESRNVFEHVVYVDSTYSEEDVVREIIGGYVAGALTVKIVYKGIRREFIEKAVNIAKEKLMGLEVVDEDATSITLQIVVDPNLSNLTSVMKRMVRLAISMHEDIISYLNNAVDKSILDAVIARDNLVDKLYLLALRQLIAILSDPYEMGRRGLKYYDAIYMTMFLKSVERVGDHAVNISKSLQTLASQPKFITNLYTNAIEVFKSVCEAYIAPDKNTAINITKKIEELKQLEDEIRKSYGEDLAKQTAITRILDAISRIIARSIDIAEEVIDIYALKKMDKIQLATNEIE</sequence>
<proteinExistence type="predicted"/>
<evidence type="ECO:0000313" key="2">
    <source>
        <dbReference type="EMBL" id="MDK6029124.1"/>
    </source>
</evidence>
<dbReference type="AlphaFoldDB" id="A0ABD4Z7L1"/>
<dbReference type="EMBL" id="JASNVW010000004">
    <property type="protein sequence ID" value="MDK6029124.1"/>
    <property type="molecule type" value="Genomic_DNA"/>
</dbReference>
<comment type="caution">
    <text evidence="2">The sequence shown here is derived from an EMBL/GenBank/DDBJ whole genome shotgun (WGS) entry which is preliminary data.</text>
</comment>
<dbReference type="InterPro" id="IPR028366">
    <property type="entry name" value="PhoU"/>
</dbReference>
<protein>
    <submittedName>
        <fullName evidence="2">PhoU domain-containing protein</fullName>
    </submittedName>
</protein>
<dbReference type="Gene3D" id="1.20.58.220">
    <property type="entry name" value="Phosphate transport system protein phou homolog 2, domain 2"/>
    <property type="match status" value="1"/>
</dbReference>
<name>A0ABD4Z7L1_9CREN</name>